<feature type="domain" description="D-alanyl-D-alanine carboxypeptidase-like core" evidence="2">
    <location>
        <begin position="102"/>
        <end position="231"/>
    </location>
</feature>
<dbReference type="Pfam" id="PF02557">
    <property type="entry name" value="VanY"/>
    <property type="match status" value="1"/>
</dbReference>
<dbReference type="InterPro" id="IPR058193">
    <property type="entry name" value="VanY/YodJ_core_dom"/>
</dbReference>
<reference evidence="3 4" key="1">
    <citation type="journal article" date="2023" name="Int. J. Syst. Evol. Microbiol.">
        <title>Arthrobacter vasquezii sp. nov., isolated from a soil sample from Union Glacier, Antarctica.</title>
        <authorList>
            <person name="Valenzuela-Ibaceta F."/>
            <person name="Carrasco V."/>
            <person name="Lagos-Moraga S."/>
            <person name="Dietz-Vargas C."/>
            <person name="Navarro C.A."/>
            <person name="Perez-Donoso J.M."/>
        </authorList>
    </citation>
    <scope>NUCLEOTIDE SEQUENCE [LARGE SCALE GENOMIC DNA]</scope>
    <source>
        <strain evidence="3 4">EH-1B-1</strain>
    </source>
</reference>
<dbReference type="Proteomes" id="UP001220456">
    <property type="component" value="Unassembled WGS sequence"/>
</dbReference>
<dbReference type="InterPro" id="IPR009045">
    <property type="entry name" value="Zn_M74/Hedgehog-like"/>
</dbReference>
<feature type="compositionally biased region" description="Low complexity" evidence="1">
    <location>
        <begin position="35"/>
        <end position="44"/>
    </location>
</feature>
<evidence type="ECO:0000256" key="1">
    <source>
        <dbReference type="SAM" id="MobiDB-lite"/>
    </source>
</evidence>
<dbReference type="PANTHER" id="PTHR34385">
    <property type="entry name" value="D-ALANYL-D-ALANINE CARBOXYPEPTIDASE"/>
    <property type="match status" value="1"/>
</dbReference>
<sequence>MSQTPGTIPAPGQRAPAPVETSAPSVVPETPPAQPTAAPSVAASPSPPPPVAAPPPEPTELGDPTSVSVVVNKQRPINPIDYFPSGLVLPAVPLAVAEPNALLRGDTAAAVEEMFATAASDGVSLTLVSGYRSFQDQVSTYEHWVAQYGGDTAAADRISARAGFSEHQTGLAFDVGQDDGACTLSSCFADTAAGQWMAANAHRFGFILRYPLGAEGITGFSGEAWHYRYVGVELAQAMRKDGVATLEEYFNLPPAPGY</sequence>
<gene>
    <name evidence="3" type="ORF">P4U43_16410</name>
</gene>
<dbReference type="Gene3D" id="3.30.1380.10">
    <property type="match status" value="1"/>
</dbReference>
<evidence type="ECO:0000259" key="2">
    <source>
        <dbReference type="Pfam" id="PF02557"/>
    </source>
</evidence>
<name>A0ABT6CZR7_9MICC</name>
<proteinExistence type="predicted"/>
<evidence type="ECO:0000313" key="4">
    <source>
        <dbReference type="Proteomes" id="UP001220456"/>
    </source>
</evidence>
<evidence type="ECO:0000313" key="3">
    <source>
        <dbReference type="EMBL" id="MDF9279373.1"/>
    </source>
</evidence>
<dbReference type="EMBL" id="JAROKN010000075">
    <property type="protein sequence ID" value="MDF9279373.1"/>
    <property type="molecule type" value="Genomic_DNA"/>
</dbReference>
<dbReference type="RefSeq" id="WP_277359689.1">
    <property type="nucleotide sequence ID" value="NZ_JAROKN010000075.1"/>
</dbReference>
<organism evidence="3 4">
    <name type="scientific">Arthrobacter vasquezii</name>
    <dbReference type="NCBI Taxonomy" id="2977629"/>
    <lineage>
        <taxon>Bacteria</taxon>
        <taxon>Bacillati</taxon>
        <taxon>Actinomycetota</taxon>
        <taxon>Actinomycetes</taxon>
        <taxon>Micrococcales</taxon>
        <taxon>Micrococcaceae</taxon>
        <taxon>Arthrobacter</taxon>
    </lineage>
</organism>
<keyword evidence="4" id="KW-1185">Reference proteome</keyword>
<dbReference type="InterPro" id="IPR052179">
    <property type="entry name" value="DD-CPase-like"/>
</dbReference>
<dbReference type="SUPFAM" id="SSF55166">
    <property type="entry name" value="Hedgehog/DD-peptidase"/>
    <property type="match status" value="1"/>
</dbReference>
<feature type="compositionally biased region" description="Pro residues" evidence="1">
    <location>
        <begin position="45"/>
        <end position="58"/>
    </location>
</feature>
<dbReference type="CDD" id="cd14852">
    <property type="entry name" value="LD-carboxypeptidase"/>
    <property type="match status" value="1"/>
</dbReference>
<accession>A0ABT6CZR7</accession>
<dbReference type="InterPro" id="IPR003709">
    <property type="entry name" value="VanY-like_core_dom"/>
</dbReference>
<feature type="region of interest" description="Disordered" evidence="1">
    <location>
        <begin position="1"/>
        <end position="64"/>
    </location>
</feature>
<dbReference type="PANTHER" id="PTHR34385:SF1">
    <property type="entry name" value="PEPTIDOGLYCAN L-ALANYL-D-GLUTAMATE ENDOPEPTIDASE CWLK"/>
    <property type="match status" value="1"/>
</dbReference>
<comment type="caution">
    <text evidence="3">The sequence shown here is derived from an EMBL/GenBank/DDBJ whole genome shotgun (WGS) entry which is preliminary data.</text>
</comment>
<protein>
    <submittedName>
        <fullName evidence="3">M15 family metallopeptidase</fullName>
    </submittedName>
</protein>